<feature type="domain" description="MADS-box" evidence="6">
    <location>
        <begin position="1"/>
        <end position="54"/>
    </location>
</feature>
<evidence type="ECO:0000256" key="3">
    <source>
        <dbReference type="ARBA" id="ARBA00023125"/>
    </source>
</evidence>
<comment type="subcellular location">
    <subcellularLocation>
        <location evidence="1">Nucleus</location>
    </subcellularLocation>
</comment>
<accession>A0A067JVK4</accession>
<evidence type="ECO:0000256" key="2">
    <source>
        <dbReference type="ARBA" id="ARBA00023015"/>
    </source>
</evidence>
<evidence type="ECO:0000256" key="5">
    <source>
        <dbReference type="ARBA" id="ARBA00023242"/>
    </source>
</evidence>
<dbReference type="GO" id="GO:0046983">
    <property type="term" value="F:protein dimerization activity"/>
    <property type="evidence" value="ECO:0007669"/>
    <property type="project" value="InterPro"/>
</dbReference>
<evidence type="ECO:0000259" key="6">
    <source>
        <dbReference type="PROSITE" id="PS50066"/>
    </source>
</evidence>
<sequence length="94" mass="10439">MKRIEDRSSRHVTFSKRRNGLIKKARELPILCDVEIGVIVFSTGGRLYEFCSSGRSEKACAVGYSVFFFVIDLLSAARALDASLDFASKNTVIC</sequence>
<dbReference type="OrthoDB" id="1898716at2759"/>
<evidence type="ECO:0000256" key="1">
    <source>
        <dbReference type="ARBA" id="ARBA00004123"/>
    </source>
</evidence>
<dbReference type="STRING" id="180498.A0A067JVK4"/>
<dbReference type="EMBL" id="KK914893">
    <property type="protein sequence ID" value="KDP26828.1"/>
    <property type="molecule type" value="Genomic_DNA"/>
</dbReference>
<keyword evidence="4" id="KW-0804">Transcription</keyword>
<dbReference type="InterPro" id="IPR050142">
    <property type="entry name" value="MADS-box/MEF2_TF"/>
</dbReference>
<dbReference type="PRINTS" id="PR00404">
    <property type="entry name" value="MADSDOMAIN"/>
</dbReference>
<dbReference type="PANTHER" id="PTHR48019">
    <property type="entry name" value="SERUM RESPONSE FACTOR HOMOLOG"/>
    <property type="match status" value="1"/>
</dbReference>
<proteinExistence type="predicted"/>
<dbReference type="GO" id="GO:0003677">
    <property type="term" value="F:DNA binding"/>
    <property type="evidence" value="ECO:0007669"/>
    <property type="project" value="UniProtKB-KW"/>
</dbReference>
<organism evidence="7 8">
    <name type="scientific">Jatropha curcas</name>
    <name type="common">Barbados nut</name>
    <dbReference type="NCBI Taxonomy" id="180498"/>
    <lineage>
        <taxon>Eukaryota</taxon>
        <taxon>Viridiplantae</taxon>
        <taxon>Streptophyta</taxon>
        <taxon>Embryophyta</taxon>
        <taxon>Tracheophyta</taxon>
        <taxon>Spermatophyta</taxon>
        <taxon>Magnoliopsida</taxon>
        <taxon>eudicotyledons</taxon>
        <taxon>Gunneridae</taxon>
        <taxon>Pentapetalae</taxon>
        <taxon>rosids</taxon>
        <taxon>fabids</taxon>
        <taxon>Malpighiales</taxon>
        <taxon>Euphorbiaceae</taxon>
        <taxon>Crotonoideae</taxon>
        <taxon>Jatropheae</taxon>
        <taxon>Jatropha</taxon>
    </lineage>
</organism>
<reference evidence="7 8" key="1">
    <citation type="journal article" date="2014" name="PLoS ONE">
        <title>Global Analysis of Gene Expression Profiles in Physic Nut (Jatropha curcas L.) Seedlings Exposed to Salt Stress.</title>
        <authorList>
            <person name="Zhang L."/>
            <person name="Zhang C."/>
            <person name="Wu P."/>
            <person name="Chen Y."/>
            <person name="Li M."/>
            <person name="Jiang H."/>
            <person name="Wu G."/>
        </authorList>
    </citation>
    <scope>NUCLEOTIDE SEQUENCE [LARGE SCALE GENOMIC DNA]</scope>
    <source>
        <strain evidence="8">cv. GZQX0401</strain>
        <tissue evidence="7">Young leaves</tissue>
    </source>
</reference>
<dbReference type="SUPFAM" id="SSF55455">
    <property type="entry name" value="SRF-like"/>
    <property type="match status" value="1"/>
</dbReference>
<gene>
    <name evidence="7" type="ORF">JCGZ_17986</name>
</gene>
<evidence type="ECO:0000256" key="4">
    <source>
        <dbReference type="ARBA" id="ARBA00023163"/>
    </source>
</evidence>
<dbReference type="PROSITE" id="PS50066">
    <property type="entry name" value="MADS_BOX_2"/>
    <property type="match status" value="1"/>
</dbReference>
<dbReference type="SMART" id="SM00432">
    <property type="entry name" value="MADS"/>
    <property type="match status" value="1"/>
</dbReference>
<dbReference type="InterPro" id="IPR036879">
    <property type="entry name" value="TF_MADSbox_sf"/>
</dbReference>
<keyword evidence="2" id="KW-0805">Transcription regulation</keyword>
<evidence type="ECO:0000313" key="8">
    <source>
        <dbReference type="Proteomes" id="UP000027138"/>
    </source>
</evidence>
<keyword evidence="5" id="KW-0539">Nucleus</keyword>
<dbReference type="InterPro" id="IPR002100">
    <property type="entry name" value="TF_MADSbox"/>
</dbReference>
<keyword evidence="3" id="KW-0238">DNA-binding</keyword>
<dbReference type="Pfam" id="PF00319">
    <property type="entry name" value="SRF-TF"/>
    <property type="match status" value="1"/>
</dbReference>
<protein>
    <recommendedName>
        <fullName evidence="6">MADS-box domain-containing protein</fullName>
    </recommendedName>
</protein>
<evidence type="ECO:0000313" key="7">
    <source>
        <dbReference type="EMBL" id="KDP26828.1"/>
    </source>
</evidence>
<dbReference type="Proteomes" id="UP000027138">
    <property type="component" value="Unassembled WGS sequence"/>
</dbReference>
<name>A0A067JVK4_JATCU</name>
<keyword evidence="8" id="KW-1185">Reference proteome</keyword>
<dbReference type="AlphaFoldDB" id="A0A067JVK4"/>
<dbReference type="GO" id="GO:0005634">
    <property type="term" value="C:nucleus"/>
    <property type="evidence" value="ECO:0007669"/>
    <property type="project" value="UniProtKB-SubCell"/>
</dbReference>
<dbReference type="Gene3D" id="3.40.1810.10">
    <property type="entry name" value="Transcription factor, MADS-box"/>
    <property type="match status" value="1"/>
</dbReference>